<dbReference type="OrthoDB" id="878at2759"/>
<dbReference type="PANTHER" id="PTHR42980">
    <property type="entry name" value="2-OXOISOVALERATE DEHYDROGENASE SUBUNIT BETA-RELATED"/>
    <property type="match status" value="1"/>
</dbReference>
<dbReference type="Proteomes" id="UP000807769">
    <property type="component" value="Unassembled WGS sequence"/>
</dbReference>
<comment type="cofactor">
    <cofactor evidence="1">
        <name>thiamine diphosphate</name>
        <dbReference type="ChEBI" id="CHEBI:58937"/>
    </cofactor>
</comment>
<organism evidence="3 4">
    <name type="scientific">Suillus subaureus</name>
    <dbReference type="NCBI Taxonomy" id="48587"/>
    <lineage>
        <taxon>Eukaryota</taxon>
        <taxon>Fungi</taxon>
        <taxon>Dikarya</taxon>
        <taxon>Basidiomycota</taxon>
        <taxon>Agaricomycotina</taxon>
        <taxon>Agaricomycetes</taxon>
        <taxon>Agaricomycetidae</taxon>
        <taxon>Boletales</taxon>
        <taxon>Suillineae</taxon>
        <taxon>Suillaceae</taxon>
        <taxon>Suillus</taxon>
    </lineage>
</organism>
<dbReference type="PANTHER" id="PTHR42980:SF1">
    <property type="entry name" value="2-OXOISOVALERATE DEHYDROGENASE SUBUNIT BETA, MITOCHONDRIAL"/>
    <property type="match status" value="1"/>
</dbReference>
<dbReference type="SUPFAM" id="SSF52518">
    <property type="entry name" value="Thiamin diphosphate-binding fold (THDP-binding)"/>
    <property type="match status" value="1"/>
</dbReference>
<dbReference type="GO" id="GO:0009083">
    <property type="term" value="P:branched-chain amino acid catabolic process"/>
    <property type="evidence" value="ECO:0007669"/>
    <property type="project" value="TreeGrafter"/>
</dbReference>
<dbReference type="Gene3D" id="3.40.50.970">
    <property type="match status" value="1"/>
</dbReference>
<accession>A0A9P7EPF9</accession>
<dbReference type="GO" id="GO:0007584">
    <property type="term" value="P:response to nutrient"/>
    <property type="evidence" value="ECO:0007669"/>
    <property type="project" value="TreeGrafter"/>
</dbReference>
<dbReference type="InterPro" id="IPR029061">
    <property type="entry name" value="THDP-binding"/>
</dbReference>
<dbReference type="SUPFAM" id="SSF52922">
    <property type="entry name" value="TK C-terminal domain-like"/>
    <property type="match status" value="1"/>
</dbReference>
<dbReference type="EMBL" id="JABBWG010000001">
    <property type="protein sequence ID" value="KAG1827587.1"/>
    <property type="molecule type" value="Genomic_DNA"/>
</dbReference>
<gene>
    <name evidence="3" type="ORF">BJ212DRAFT_1313238</name>
</gene>
<keyword evidence="2" id="KW-0560">Oxidoreductase</keyword>
<dbReference type="GeneID" id="64628096"/>
<keyword evidence="4" id="KW-1185">Reference proteome</keyword>
<comment type="caution">
    <text evidence="3">The sequence shown here is derived from an EMBL/GenBank/DDBJ whole genome shotgun (WGS) entry which is preliminary data.</text>
</comment>
<dbReference type="InterPro" id="IPR009014">
    <property type="entry name" value="Transketo_C/PFOR_II"/>
</dbReference>
<sequence length="248" mass="26968">MYHVVCTIDRAAGFGIGLASVGHTATDIQFTDYIFSAFDQIPCERTVKFRYRSGGHFSISVLTVPTPAMAGAVDRVWLCHSQSPQGFFMGASGLKVSIHDSDPVIFMEPKVLYRSAVEQVPIDDFALAFSRAEIIVAGSGLTLLTWAPTSTTANSPPSPQFPTTLTRTTHPSLRSAKVELIDLRTIWSWDVETIVETGVIGGAGREIAVEASVRRITGWDVPAGLQFEKFNMPDAVRALDGIIETLSY</sequence>
<evidence type="ECO:0000313" key="4">
    <source>
        <dbReference type="Proteomes" id="UP000807769"/>
    </source>
</evidence>
<evidence type="ECO:0000313" key="3">
    <source>
        <dbReference type="EMBL" id="KAG1827587.1"/>
    </source>
</evidence>
<dbReference type="RefSeq" id="XP_041200434.1">
    <property type="nucleotide sequence ID" value="XM_041334079.1"/>
</dbReference>
<evidence type="ECO:0000256" key="2">
    <source>
        <dbReference type="ARBA" id="ARBA00023002"/>
    </source>
</evidence>
<proteinExistence type="predicted"/>
<protein>
    <submittedName>
        <fullName evidence="3">Uncharacterized protein</fullName>
    </submittedName>
</protein>
<evidence type="ECO:0000256" key="1">
    <source>
        <dbReference type="ARBA" id="ARBA00001964"/>
    </source>
</evidence>
<reference evidence="3" key="1">
    <citation type="journal article" date="2020" name="New Phytol.">
        <title>Comparative genomics reveals dynamic genome evolution in host specialist ectomycorrhizal fungi.</title>
        <authorList>
            <person name="Lofgren L.A."/>
            <person name="Nguyen N.H."/>
            <person name="Vilgalys R."/>
            <person name="Ruytinx J."/>
            <person name="Liao H.L."/>
            <person name="Branco S."/>
            <person name="Kuo A."/>
            <person name="LaButti K."/>
            <person name="Lipzen A."/>
            <person name="Andreopoulos W."/>
            <person name="Pangilinan J."/>
            <person name="Riley R."/>
            <person name="Hundley H."/>
            <person name="Na H."/>
            <person name="Barry K."/>
            <person name="Grigoriev I.V."/>
            <person name="Stajich J.E."/>
            <person name="Kennedy P.G."/>
        </authorList>
    </citation>
    <scope>NUCLEOTIDE SEQUENCE</scope>
    <source>
        <strain evidence="3">MN1</strain>
    </source>
</reference>
<name>A0A9P7EPF9_9AGAM</name>
<dbReference type="Gene3D" id="3.40.50.920">
    <property type="match status" value="1"/>
</dbReference>
<dbReference type="AlphaFoldDB" id="A0A9P7EPF9"/>
<dbReference type="GO" id="GO:0016491">
    <property type="term" value="F:oxidoreductase activity"/>
    <property type="evidence" value="ECO:0007669"/>
    <property type="project" value="UniProtKB-KW"/>
</dbReference>